<dbReference type="GO" id="GO:0006897">
    <property type="term" value="P:endocytosis"/>
    <property type="evidence" value="ECO:0007669"/>
    <property type="project" value="TreeGrafter"/>
</dbReference>
<keyword evidence="3" id="KW-1185">Reference proteome</keyword>
<dbReference type="PANTHER" id="PTHR12276">
    <property type="entry name" value="EPSIN/ENT-RELATED"/>
    <property type="match status" value="1"/>
</dbReference>
<dbReference type="GO" id="GO:0005543">
    <property type="term" value="F:phospholipid binding"/>
    <property type="evidence" value="ECO:0007669"/>
    <property type="project" value="TreeGrafter"/>
</dbReference>
<dbReference type="EMBL" id="JAVRJZ010000020">
    <property type="protein sequence ID" value="KAK2705886.1"/>
    <property type="molecule type" value="Genomic_DNA"/>
</dbReference>
<dbReference type="SMART" id="SM00273">
    <property type="entry name" value="ENTH"/>
    <property type="match status" value="1"/>
</dbReference>
<reference evidence="2" key="1">
    <citation type="submission" date="2023-07" db="EMBL/GenBank/DDBJ databases">
        <title>Chromosome-level genome assembly of Artemia franciscana.</title>
        <authorList>
            <person name="Jo E."/>
        </authorList>
    </citation>
    <scope>NUCLEOTIDE SEQUENCE</scope>
    <source>
        <tissue evidence="2">Whole body</tissue>
    </source>
</reference>
<dbReference type="PROSITE" id="PS50942">
    <property type="entry name" value="ENTH"/>
    <property type="match status" value="1"/>
</dbReference>
<dbReference type="PANTHER" id="PTHR12276:SF45">
    <property type="entry name" value="CLATHRIN INTERACTOR 1"/>
    <property type="match status" value="1"/>
</dbReference>
<dbReference type="InterPro" id="IPR008942">
    <property type="entry name" value="ENTH_VHS"/>
</dbReference>
<dbReference type="Gene3D" id="1.25.40.90">
    <property type="match status" value="1"/>
</dbReference>
<evidence type="ECO:0000313" key="2">
    <source>
        <dbReference type="EMBL" id="KAK2705886.1"/>
    </source>
</evidence>
<dbReference type="Pfam" id="PF01417">
    <property type="entry name" value="ENTH"/>
    <property type="match status" value="1"/>
</dbReference>
<accession>A0AA88HHT1</accession>
<dbReference type="GO" id="GO:0005886">
    <property type="term" value="C:plasma membrane"/>
    <property type="evidence" value="ECO:0007669"/>
    <property type="project" value="TreeGrafter"/>
</dbReference>
<dbReference type="SUPFAM" id="SSF48464">
    <property type="entry name" value="ENTH/VHS domain"/>
    <property type="match status" value="1"/>
</dbReference>
<dbReference type="InterPro" id="IPR013809">
    <property type="entry name" value="ENTH"/>
</dbReference>
<proteinExistence type="predicted"/>
<gene>
    <name evidence="2" type="ORF">QYM36_016036</name>
</gene>
<protein>
    <recommendedName>
        <fullName evidence="1">ENTH domain-containing protein</fullName>
    </recommendedName>
</protein>
<sequence length="180" mass="20577">MKTDSLADEVKGMNLKIIRRKIKNKLAGYCSAEILARKATSNDENNPSTELKAELARLTRDHVKMLKIMKVVKKRLDDLKRPQHVHKAIKLVDYLCRYGGKGVIEVTNDWHCIISCLADYKFDMESNYFKQRISNAAQELLQKLQVWRGRNILTYAQLLIDSEGESQSSCKSFGVKSVGE</sequence>
<dbReference type="Proteomes" id="UP001187531">
    <property type="component" value="Unassembled WGS sequence"/>
</dbReference>
<dbReference type="AlphaFoldDB" id="A0AA88HHT1"/>
<evidence type="ECO:0000313" key="3">
    <source>
        <dbReference type="Proteomes" id="UP001187531"/>
    </source>
</evidence>
<evidence type="ECO:0000259" key="1">
    <source>
        <dbReference type="PROSITE" id="PS50942"/>
    </source>
</evidence>
<dbReference type="GO" id="GO:0005768">
    <property type="term" value="C:endosome"/>
    <property type="evidence" value="ECO:0007669"/>
    <property type="project" value="TreeGrafter"/>
</dbReference>
<dbReference type="GO" id="GO:0030276">
    <property type="term" value="F:clathrin binding"/>
    <property type="evidence" value="ECO:0007669"/>
    <property type="project" value="TreeGrafter"/>
</dbReference>
<organism evidence="2 3">
    <name type="scientific">Artemia franciscana</name>
    <name type="common">Brine shrimp</name>
    <name type="synonym">Artemia sanfranciscana</name>
    <dbReference type="NCBI Taxonomy" id="6661"/>
    <lineage>
        <taxon>Eukaryota</taxon>
        <taxon>Metazoa</taxon>
        <taxon>Ecdysozoa</taxon>
        <taxon>Arthropoda</taxon>
        <taxon>Crustacea</taxon>
        <taxon>Branchiopoda</taxon>
        <taxon>Anostraca</taxon>
        <taxon>Artemiidae</taxon>
        <taxon>Artemia</taxon>
    </lineage>
</organism>
<name>A0AA88HHT1_ARTSF</name>
<comment type="caution">
    <text evidence="2">The sequence shown here is derived from an EMBL/GenBank/DDBJ whole genome shotgun (WGS) entry which is preliminary data.</text>
</comment>
<dbReference type="GO" id="GO:0030125">
    <property type="term" value="C:clathrin vesicle coat"/>
    <property type="evidence" value="ECO:0007669"/>
    <property type="project" value="TreeGrafter"/>
</dbReference>
<feature type="domain" description="ENTH" evidence="1">
    <location>
        <begin position="24"/>
        <end position="154"/>
    </location>
</feature>